<evidence type="ECO:0000313" key="2">
    <source>
        <dbReference type="Proteomes" id="UP001162156"/>
    </source>
</evidence>
<gene>
    <name evidence="1" type="ORF">NQ314_019062</name>
</gene>
<keyword evidence="2" id="KW-1185">Reference proteome</keyword>
<reference evidence="1" key="1">
    <citation type="journal article" date="2023" name="Insect Mol. Biol.">
        <title>Genome sequencing provides insights into the evolution of gene families encoding plant cell wall-degrading enzymes in longhorned beetles.</title>
        <authorList>
            <person name="Shin N.R."/>
            <person name="Okamura Y."/>
            <person name="Kirsch R."/>
            <person name="Pauchet Y."/>
        </authorList>
    </citation>
    <scope>NUCLEOTIDE SEQUENCE</scope>
    <source>
        <strain evidence="1">RBIC_L_NR</strain>
    </source>
</reference>
<protein>
    <submittedName>
        <fullName evidence="1">Uncharacterized protein</fullName>
    </submittedName>
</protein>
<sequence>MSVHLPHYRLVFLWPNPDFQRQVEVFLCHVGFVQVAWCVGGKNSHTNLLQLQDCQSQVNKASLHFRTAELCELREVNILGNGQDQLVKFDGL</sequence>
<comment type="caution">
    <text evidence="1">The sequence shown here is derived from an EMBL/GenBank/DDBJ whole genome shotgun (WGS) entry which is preliminary data.</text>
</comment>
<organism evidence="1 2">
    <name type="scientific">Rhamnusium bicolor</name>
    <dbReference type="NCBI Taxonomy" id="1586634"/>
    <lineage>
        <taxon>Eukaryota</taxon>
        <taxon>Metazoa</taxon>
        <taxon>Ecdysozoa</taxon>
        <taxon>Arthropoda</taxon>
        <taxon>Hexapoda</taxon>
        <taxon>Insecta</taxon>
        <taxon>Pterygota</taxon>
        <taxon>Neoptera</taxon>
        <taxon>Endopterygota</taxon>
        <taxon>Coleoptera</taxon>
        <taxon>Polyphaga</taxon>
        <taxon>Cucujiformia</taxon>
        <taxon>Chrysomeloidea</taxon>
        <taxon>Cerambycidae</taxon>
        <taxon>Lepturinae</taxon>
        <taxon>Rhagiini</taxon>
        <taxon>Rhamnusium</taxon>
    </lineage>
</organism>
<dbReference type="AlphaFoldDB" id="A0AAV8WP49"/>
<proteinExistence type="predicted"/>
<dbReference type="EMBL" id="JANEYF010005385">
    <property type="protein sequence ID" value="KAJ8928397.1"/>
    <property type="molecule type" value="Genomic_DNA"/>
</dbReference>
<dbReference type="Proteomes" id="UP001162156">
    <property type="component" value="Unassembled WGS sequence"/>
</dbReference>
<evidence type="ECO:0000313" key="1">
    <source>
        <dbReference type="EMBL" id="KAJ8928397.1"/>
    </source>
</evidence>
<accession>A0AAV8WP49</accession>
<name>A0AAV8WP49_9CUCU</name>